<dbReference type="InterPro" id="IPR020471">
    <property type="entry name" value="AKR"/>
</dbReference>
<comment type="caution">
    <text evidence="4">The sequence shown here is derived from an EMBL/GenBank/DDBJ whole genome shotgun (WGS) entry which is preliminary data.</text>
</comment>
<gene>
    <name evidence="4" type="ORF">ACFP3J_05115</name>
</gene>
<dbReference type="PANTHER" id="PTHR43625:SF40">
    <property type="entry name" value="ALDO-KETO REDUCTASE YAKC [NADP(+)]"/>
    <property type="match status" value="1"/>
</dbReference>
<dbReference type="CDD" id="cd19088">
    <property type="entry name" value="AKR_AKR13B1"/>
    <property type="match status" value="1"/>
</dbReference>
<dbReference type="SUPFAM" id="SSF51430">
    <property type="entry name" value="NAD(P)-linked oxidoreductase"/>
    <property type="match status" value="1"/>
</dbReference>
<feature type="domain" description="NADP-dependent oxidoreductase" evidence="3">
    <location>
        <begin position="48"/>
        <end position="318"/>
    </location>
</feature>
<evidence type="ECO:0000259" key="3">
    <source>
        <dbReference type="Pfam" id="PF00248"/>
    </source>
</evidence>
<sequence length="326" mass="34753">MTTETTITETTATETTTTETTATETSATQAITADASGTFELGDLPVRRIGFGTMRLTGSAAFHHGTPSARERSLTVLREAVGLGVNHIDTAAFYFSSLRSANELVNSALSPYPDDLVIAAKVGPYRDYDGAWGTSARPDQLRGQVEENLRQLGRDHLDVVYLRRMRQDSIAEHFGALAELRTAGLIRHLGISAVEPRHLAEALRIAPVVSVQNRYSLDRTDPVGDELLRLCGEHGIAFVPFYAVAGEAGEHGATAAHDDAVLSVARAHGVTPAQVRIAWTLHQGSHVLAIPGTGDPAHLAENVAAGALRLTDGELARLGRARTQAG</sequence>
<dbReference type="Proteomes" id="UP001596065">
    <property type="component" value="Unassembled WGS sequence"/>
</dbReference>
<organism evidence="4 5">
    <name type="scientific">Streptomyces nogalater</name>
    <dbReference type="NCBI Taxonomy" id="38314"/>
    <lineage>
        <taxon>Bacteria</taxon>
        <taxon>Bacillati</taxon>
        <taxon>Actinomycetota</taxon>
        <taxon>Actinomycetes</taxon>
        <taxon>Kitasatosporales</taxon>
        <taxon>Streptomycetaceae</taxon>
        <taxon>Streptomyces</taxon>
    </lineage>
</organism>
<dbReference type="Pfam" id="PF00248">
    <property type="entry name" value="Aldo_ket_red"/>
    <property type="match status" value="1"/>
</dbReference>
<accession>A0ABW0WBR2</accession>
<dbReference type="InterPro" id="IPR050791">
    <property type="entry name" value="Aldo-Keto_reductase"/>
</dbReference>
<dbReference type="PRINTS" id="PR00069">
    <property type="entry name" value="ALDKETRDTASE"/>
</dbReference>
<name>A0ABW0WBR2_STRNO</name>
<dbReference type="RefSeq" id="WP_344353612.1">
    <property type="nucleotide sequence ID" value="NZ_BAAASM010000075.1"/>
</dbReference>
<evidence type="ECO:0000256" key="1">
    <source>
        <dbReference type="ARBA" id="ARBA00023002"/>
    </source>
</evidence>
<dbReference type="InterPro" id="IPR023210">
    <property type="entry name" value="NADP_OxRdtase_dom"/>
</dbReference>
<evidence type="ECO:0000313" key="5">
    <source>
        <dbReference type="Proteomes" id="UP001596065"/>
    </source>
</evidence>
<dbReference type="Gene3D" id="3.20.20.100">
    <property type="entry name" value="NADP-dependent oxidoreductase domain"/>
    <property type="match status" value="1"/>
</dbReference>
<feature type="region of interest" description="Disordered" evidence="2">
    <location>
        <begin position="1"/>
        <end position="24"/>
    </location>
</feature>
<keyword evidence="5" id="KW-1185">Reference proteome</keyword>
<dbReference type="InterPro" id="IPR036812">
    <property type="entry name" value="NAD(P)_OxRdtase_dom_sf"/>
</dbReference>
<dbReference type="PANTHER" id="PTHR43625">
    <property type="entry name" value="AFLATOXIN B1 ALDEHYDE REDUCTASE"/>
    <property type="match status" value="1"/>
</dbReference>
<keyword evidence="1" id="KW-0560">Oxidoreductase</keyword>
<proteinExistence type="predicted"/>
<evidence type="ECO:0000256" key="2">
    <source>
        <dbReference type="SAM" id="MobiDB-lite"/>
    </source>
</evidence>
<dbReference type="EMBL" id="JBHSOE010000005">
    <property type="protein sequence ID" value="MFC5654873.1"/>
    <property type="molecule type" value="Genomic_DNA"/>
</dbReference>
<reference evidence="5" key="1">
    <citation type="journal article" date="2019" name="Int. J. Syst. Evol. Microbiol.">
        <title>The Global Catalogue of Microorganisms (GCM) 10K type strain sequencing project: providing services to taxonomists for standard genome sequencing and annotation.</title>
        <authorList>
            <consortium name="The Broad Institute Genomics Platform"/>
            <consortium name="The Broad Institute Genome Sequencing Center for Infectious Disease"/>
            <person name="Wu L."/>
            <person name="Ma J."/>
        </authorList>
    </citation>
    <scope>NUCLEOTIDE SEQUENCE [LARGE SCALE GENOMIC DNA]</scope>
    <source>
        <strain evidence="5">KCTC 5701</strain>
    </source>
</reference>
<protein>
    <submittedName>
        <fullName evidence="4">Aldo/keto reductase</fullName>
    </submittedName>
</protein>
<evidence type="ECO:0000313" key="4">
    <source>
        <dbReference type="EMBL" id="MFC5654873.1"/>
    </source>
</evidence>